<dbReference type="RefSeq" id="WP_133197547.1">
    <property type="nucleotide sequence ID" value="NZ_JBHUCW010000013.1"/>
</dbReference>
<keyword evidence="1" id="KW-0812">Transmembrane</keyword>
<keyword evidence="3" id="KW-0012">Acyltransferase</keyword>
<dbReference type="InterPro" id="IPR002656">
    <property type="entry name" value="Acyl_transf_3_dom"/>
</dbReference>
<feature type="transmembrane region" description="Helical" evidence="1">
    <location>
        <begin position="12"/>
        <end position="29"/>
    </location>
</feature>
<feature type="domain" description="Acyltransferase 3" evidence="2">
    <location>
        <begin position="14"/>
        <end position="325"/>
    </location>
</feature>
<feature type="transmembrane region" description="Helical" evidence="1">
    <location>
        <begin position="152"/>
        <end position="171"/>
    </location>
</feature>
<keyword evidence="3" id="KW-0808">Transferase</keyword>
<dbReference type="GO" id="GO:0016020">
    <property type="term" value="C:membrane"/>
    <property type="evidence" value="ECO:0007669"/>
    <property type="project" value="TreeGrafter"/>
</dbReference>
<sequence>MSQLKYESRENSFGFLRLLFASLVILSHTPEIYDGNRNREILTNIFGSISFGELAVDGFFLISGYLISASYLKTQSPVSFLKKRIFRIYPAFAASYLICDLVVAPLGGGDVAVTPQHVLSLAARILLLQPPMSTTAFHGTYYPDLNGAMWTIPYEFRCYLLILALGLLGFFNRKRVILITAISFLVLSCIIPEHYHPFGYEAALAQTQAHSFWDRIFNLTVGEPRSTIRFVGVFLCGSTYQIYKDRISFDKKWTAAFSAAALVTFLFEPRTANLAVAIFGGYLVIAISNLGKQYVTCKINSENDISYGVYLYAWPAAKLILWYRPDMNIVLVGMLTLISAVIMGTVSWHLLEKPIMHKIQRKAPSNPAVIA</sequence>
<dbReference type="AlphaFoldDB" id="A0A4V2ZYJ8"/>
<evidence type="ECO:0000259" key="2">
    <source>
        <dbReference type="Pfam" id="PF01757"/>
    </source>
</evidence>
<dbReference type="InterPro" id="IPR050879">
    <property type="entry name" value="Acyltransferase_3"/>
</dbReference>
<dbReference type="PANTHER" id="PTHR23028">
    <property type="entry name" value="ACETYLTRANSFERASE"/>
    <property type="match status" value="1"/>
</dbReference>
<keyword evidence="4" id="KW-1185">Reference proteome</keyword>
<feature type="transmembrane region" description="Helical" evidence="1">
    <location>
        <begin position="41"/>
        <end position="67"/>
    </location>
</feature>
<dbReference type="EMBL" id="SMRP01000014">
    <property type="protein sequence ID" value="TDG20824.1"/>
    <property type="molecule type" value="Genomic_DNA"/>
</dbReference>
<organism evidence="3 4">
    <name type="scientific">Paraburkholderia silviterrae</name>
    <dbReference type="NCBI Taxonomy" id="2528715"/>
    <lineage>
        <taxon>Bacteria</taxon>
        <taxon>Pseudomonadati</taxon>
        <taxon>Pseudomonadota</taxon>
        <taxon>Betaproteobacteria</taxon>
        <taxon>Burkholderiales</taxon>
        <taxon>Burkholderiaceae</taxon>
        <taxon>Paraburkholderia</taxon>
    </lineage>
</organism>
<reference evidence="3 4" key="1">
    <citation type="submission" date="2019-03" db="EMBL/GenBank/DDBJ databases">
        <title>Paraburkholderia sp. 4M-K11, isolated from subtropical forest soil.</title>
        <authorList>
            <person name="Gao Z.-H."/>
            <person name="Qiu L.-H."/>
        </authorList>
    </citation>
    <scope>NUCLEOTIDE SEQUENCE [LARGE SCALE GENOMIC DNA]</scope>
    <source>
        <strain evidence="3 4">4M-K11</strain>
    </source>
</reference>
<feature type="transmembrane region" description="Helical" evidence="1">
    <location>
        <begin position="329"/>
        <end position="351"/>
    </location>
</feature>
<dbReference type="PANTHER" id="PTHR23028:SF53">
    <property type="entry name" value="ACYL_TRANSF_3 DOMAIN-CONTAINING PROTEIN"/>
    <property type="match status" value="1"/>
</dbReference>
<name>A0A4V2ZYJ8_9BURK</name>
<feature type="transmembrane region" description="Helical" evidence="1">
    <location>
        <begin position="307"/>
        <end position="323"/>
    </location>
</feature>
<dbReference type="OrthoDB" id="9767863at2"/>
<dbReference type="GO" id="GO:0000271">
    <property type="term" value="P:polysaccharide biosynthetic process"/>
    <property type="evidence" value="ECO:0007669"/>
    <property type="project" value="TreeGrafter"/>
</dbReference>
<accession>A0A4V2ZYJ8</accession>
<evidence type="ECO:0000313" key="4">
    <source>
        <dbReference type="Proteomes" id="UP000295722"/>
    </source>
</evidence>
<keyword evidence="1" id="KW-1133">Transmembrane helix</keyword>
<dbReference type="Proteomes" id="UP000295722">
    <property type="component" value="Unassembled WGS sequence"/>
</dbReference>
<proteinExistence type="predicted"/>
<gene>
    <name evidence="3" type="ORF">EYW47_25175</name>
</gene>
<keyword evidence="1" id="KW-0472">Membrane</keyword>
<evidence type="ECO:0000256" key="1">
    <source>
        <dbReference type="SAM" id="Phobius"/>
    </source>
</evidence>
<feature type="transmembrane region" description="Helical" evidence="1">
    <location>
        <begin position="88"/>
        <end position="107"/>
    </location>
</feature>
<comment type="caution">
    <text evidence="3">The sequence shown here is derived from an EMBL/GenBank/DDBJ whole genome shotgun (WGS) entry which is preliminary data.</text>
</comment>
<dbReference type="GO" id="GO:0016747">
    <property type="term" value="F:acyltransferase activity, transferring groups other than amino-acyl groups"/>
    <property type="evidence" value="ECO:0007669"/>
    <property type="project" value="InterPro"/>
</dbReference>
<feature type="transmembrane region" description="Helical" evidence="1">
    <location>
        <begin position="176"/>
        <end position="195"/>
    </location>
</feature>
<protein>
    <submittedName>
        <fullName evidence="3">Acyltransferase</fullName>
    </submittedName>
</protein>
<feature type="transmembrane region" description="Helical" evidence="1">
    <location>
        <begin position="274"/>
        <end position="295"/>
    </location>
</feature>
<evidence type="ECO:0000313" key="3">
    <source>
        <dbReference type="EMBL" id="TDG20824.1"/>
    </source>
</evidence>
<dbReference type="Pfam" id="PF01757">
    <property type="entry name" value="Acyl_transf_3"/>
    <property type="match status" value="1"/>
</dbReference>